<dbReference type="GO" id="GO:0005886">
    <property type="term" value="C:plasma membrane"/>
    <property type="evidence" value="ECO:0007669"/>
    <property type="project" value="TreeGrafter"/>
</dbReference>
<evidence type="ECO:0000259" key="12">
    <source>
        <dbReference type="PROSITE" id="PS50262"/>
    </source>
</evidence>
<dbReference type="InterPro" id="IPR000276">
    <property type="entry name" value="GPCR_Rhodpsn"/>
</dbReference>
<comment type="similarity">
    <text evidence="2 9">Belongs to the G-protein coupled receptor 1 family.</text>
</comment>
<proteinExistence type="inferred from homology"/>
<evidence type="ECO:0000256" key="3">
    <source>
        <dbReference type="ARBA" id="ARBA00022692"/>
    </source>
</evidence>
<feature type="transmembrane region" description="Helical" evidence="11">
    <location>
        <begin position="255"/>
        <end position="279"/>
    </location>
</feature>
<dbReference type="RefSeq" id="XP_031558998.1">
    <property type="nucleotide sequence ID" value="XM_031703138.1"/>
</dbReference>
<feature type="transmembrane region" description="Helical" evidence="11">
    <location>
        <begin position="43"/>
        <end position="67"/>
    </location>
</feature>
<organism evidence="13 14">
    <name type="scientific">Actinia tenebrosa</name>
    <name type="common">Australian red waratah sea anemone</name>
    <dbReference type="NCBI Taxonomy" id="6105"/>
    <lineage>
        <taxon>Eukaryota</taxon>
        <taxon>Metazoa</taxon>
        <taxon>Cnidaria</taxon>
        <taxon>Anthozoa</taxon>
        <taxon>Hexacorallia</taxon>
        <taxon>Actiniaria</taxon>
        <taxon>Actiniidae</taxon>
        <taxon>Actinia</taxon>
    </lineage>
</organism>
<evidence type="ECO:0000256" key="8">
    <source>
        <dbReference type="ARBA" id="ARBA00023224"/>
    </source>
</evidence>
<evidence type="ECO:0000256" key="2">
    <source>
        <dbReference type="ARBA" id="ARBA00010663"/>
    </source>
</evidence>
<dbReference type="Proteomes" id="UP000515163">
    <property type="component" value="Unplaced"/>
</dbReference>
<dbReference type="Gene3D" id="1.20.1070.10">
    <property type="entry name" value="Rhodopsin 7-helix transmembrane proteins"/>
    <property type="match status" value="1"/>
</dbReference>
<evidence type="ECO:0000256" key="4">
    <source>
        <dbReference type="ARBA" id="ARBA00022989"/>
    </source>
</evidence>
<dbReference type="AlphaFoldDB" id="A0A6P8HUN2"/>
<keyword evidence="8 9" id="KW-0807">Transducer</keyword>
<evidence type="ECO:0000256" key="1">
    <source>
        <dbReference type="ARBA" id="ARBA00004141"/>
    </source>
</evidence>
<dbReference type="GO" id="GO:0004983">
    <property type="term" value="F:neuropeptide Y receptor activity"/>
    <property type="evidence" value="ECO:0007669"/>
    <property type="project" value="InterPro"/>
</dbReference>
<dbReference type="InParanoid" id="A0A6P8HUN2"/>
<keyword evidence="7 9" id="KW-0675">Receptor</keyword>
<dbReference type="PRINTS" id="PR00237">
    <property type="entry name" value="GPCRRHODOPSN"/>
</dbReference>
<dbReference type="PRINTS" id="PR01012">
    <property type="entry name" value="NRPEPTIDEYR"/>
</dbReference>
<dbReference type="PANTHER" id="PTHR45695">
    <property type="entry name" value="LEUCOKININ RECEPTOR-RELATED"/>
    <property type="match status" value="1"/>
</dbReference>
<dbReference type="KEGG" id="aten:116295347"/>
<feature type="transmembrane region" description="Helical" evidence="11">
    <location>
        <begin position="124"/>
        <end position="141"/>
    </location>
</feature>
<dbReference type="SMART" id="SM01381">
    <property type="entry name" value="7TM_GPCR_Srsx"/>
    <property type="match status" value="1"/>
</dbReference>
<dbReference type="PANTHER" id="PTHR45695:SF9">
    <property type="entry name" value="LEUCOKININ RECEPTOR"/>
    <property type="match status" value="1"/>
</dbReference>
<dbReference type="SUPFAM" id="SSF81321">
    <property type="entry name" value="Family A G protein-coupled receptor-like"/>
    <property type="match status" value="1"/>
</dbReference>
<keyword evidence="4 11" id="KW-1133">Transmembrane helix</keyword>
<feature type="region of interest" description="Disordered" evidence="10">
    <location>
        <begin position="1"/>
        <end position="22"/>
    </location>
</feature>
<feature type="transmembrane region" description="Helical" evidence="11">
    <location>
        <begin position="294"/>
        <end position="314"/>
    </location>
</feature>
<name>A0A6P8HUN2_ACTTE</name>
<reference evidence="14" key="1">
    <citation type="submission" date="2025-08" db="UniProtKB">
        <authorList>
            <consortium name="RefSeq"/>
        </authorList>
    </citation>
    <scope>IDENTIFICATION</scope>
    <source>
        <tissue evidence="14">Tentacle</tissue>
    </source>
</reference>
<dbReference type="GeneID" id="116295347"/>
<feature type="transmembrane region" description="Helical" evidence="11">
    <location>
        <begin position="79"/>
        <end position="104"/>
    </location>
</feature>
<evidence type="ECO:0000256" key="6">
    <source>
        <dbReference type="ARBA" id="ARBA00023136"/>
    </source>
</evidence>
<evidence type="ECO:0000256" key="9">
    <source>
        <dbReference type="RuleBase" id="RU000688"/>
    </source>
</evidence>
<comment type="subcellular location">
    <subcellularLocation>
        <location evidence="1">Membrane</location>
        <topology evidence="1">Multi-pass membrane protein</topology>
    </subcellularLocation>
</comment>
<evidence type="ECO:0000313" key="14">
    <source>
        <dbReference type="RefSeq" id="XP_031558998.1"/>
    </source>
</evidence>
<accession>A0A6P8HUN2</accession>
<dbReference type="PROSITE" id="PS00237">
    <property type="entry name" value="G_PROTEIN_RECEP_F1_1"/>
    <property type="match status" value="1"/>
</dbReference>
<feature type="domain" description="G-protein coupled receptors family 1 profile" evidence="12">
    <location>
        <begin position="59"/>
        <end position="310"/>
    </location>
</feature>
<dbReference type="InterPro" id="IPR017452">
    <property type="entry name" value="GPCR_Rhodpsn_7TM"/>
</dbReference>
<dbReference type="OrthoDB" id="9946013at2759"/>
<keyword evidence="3 9" id="KW-0812">Transmembrane</keyword>
<feature type="compositionally biased region" description="Basic and acidic residues" evidence="10">
    <location>
        <begin position="1"/>
        <end position="10"/>
    </location>
</feature>
<feature type="transmembrane region" description="Helical" evidence="11">
    <location>
        <begin position="162"/>
        <end position="182"/>
    </location>
</feature>
<dbReference type="Pfam" id="PF00001">
    <property type="entry name" value="7tm_1"/>
    <property type="match status" value="1"/>
</dbReference>
<keyword evidence="5 9" id="KW-0297">G-protein coupled receptor</keyword>
<dbReference type="CDD" id="cd00637">
    <property type="entry name" value="7tm_classA_rhodopsin-like"/>
    <property type="match status" value="1"/>
</dbReference>
<evidence type="ECO:0000256" key="10">
    <source>
        <dbReference type="SAM" id="MobiDB-lite"/>
    </source>
</evidence>
<dbReference type="PROSITE" id="PS50262">
    <property type="entry name" value="G_PROTEIN_RECEP_F1_2"/>
    <property type="match status" value="1"/>
</dbReference>
<evidence type="ECO:0000256" key="7">
    <source>
        <dbReference type="ARBA" id="ARBA00023170"/>
    </source>
</evidence>
<gene>
    <name evidence="14" type="primary">LOC116295347</name>
</gene>
<evidence type="ECO:0000313" key="13">
    <source>
        <dbReference type="Proteomes" id="UP000515163"/>
    </source>
</evidence>
<evidence type="ECO:0000256" key="5">
    <source>
        <dbReference type="ARBA" id="ARBA00023040"/>
    </source>
</evidence>
<keyword evidence="13" id="KW-1185">Reference proteome</keyword>
<feature type="transmembrane region" description="Helical" evidence="11">
    <location>
        <begin position="202"/>
        <end position="222"/>
    </location>
</feature>
<dbReference type="InterPro" id="IPR000611">
    <property type="entry name" value="NPY_rcpt"/>
</dbReference>
<protein>
    <submittedName>
        <fullName evidence="14">Prolactin-releasing peptide receptor-like</fullName>
    </submittedName>
</protein>
<evidence type="ECO:0000256" key="11">
    <source>
        <dbReference type="SAM" id="Phobius"/>
    </source>
</evidence>
<sequence>MSNSQNDDRVFSNISTQTEQDSKEHYQYSNYGISGQGSKIEHIILTCAYTIVILAGLIGNLLVIRAVKINQSMHTTTNFLIANISTADLITMLSCLPFVILKFYSHPDGMVGKMVCILITKNNLSCITLSVSIISLCILAVERYHALIKPMQHRLRMNKDNVLYVVFAIWLSSVVIALPLLIYTDYDQQLHRCQFTFSSQVYWIAVGTVTFLILVTICYCYFKVLREIYRKRILGTIPGITPQTRINEVRSRRKLVKLLLILTCAFVFFFTPRLVYLFFASMIPNDVRLSFRRLSFFLIVCNSCVNPIICAFQSENYRSAFERMLGFRSRRIEVEPSSFSMRRVERQLTFKSLRFQESQC</sequence>
<keyword evidence="6 11" id="KW-0472">Membrane</keyword>